<dbReference type="AlphaFoldDB" id="A0A0G1YDR0"/>
<name>A0A0G1YDR0_9BACT</name>
<evidence type="ECO:0000313" key="4">
    <source>
        <dbReference type="Proteomes" id="UP000033870"/>
    </source>
</evidence>
<dbReference type="STRING" id="1619044.UY92_C0021G0015"/>
<comment type="caution">
    <text evidence="3">The sequence shown here is derived from an EMBL/GenBank/DDBJ whole genome shotgun (WGS) entry which is preliminary data.</text>
</comment>
<sequence>MSIKPRYWHIPSALLLILILAGAGCNGNGAPPPSPSPTTTPSGPAPNNGTGGQATTTPPRTVPDQTDRVPTGGDTNVQDIPKW</sequence>
<evidence type="ECO:0000256" key="1">
    <source>
        <dbReference type="SAM" id="MobiDB-lite"/>
    </source>
</evidence>
<reference evidence="3 4" key="1">
    <citation type="journal article" date="2015" name="Nature">
        <title>rRNA introns, odd ribosomes, and small enigmatic genomes across a large radiation of phyla.</title>
        <authorList>
            <person name="Brown C.T."/>
            <person name="Hug L.A."/>
            <person name="Thomas B.C."/>
            <person name="Sharon I."/>
            <person name="Castelle C.J."/>
            <person name="Singh A."/>
            <person name="Wilkins M.J."/>
            <person name="Williams K.H."/>
            <person name="Banfield J.F."/>
        </authorList>
    </citation>
    <scope>NUCLEOTIDE SEQUENCE [LARGE SCALE GENOMIC DNA]</scope>
</reference>
<feature type="region of interest" description="Disordered" evidence="1">
    <location>
        <begin position="23"/>
        <end position="83"/>
    </location>
</feature>
<dbReference type="PROSITE" id="PS51257">
    <property type="entry name" value="PROKAR_LIPOPROTEIN"/>
    <property type="match status" value="1"/>
</dbReference>
<protein>
    <submittedName>
        <fullName evidence="3">Uncharacterized protein</fullName>
    </submittedName>
</protein>
<dbReference type="Proteomes" id="UP000033870">
    <property type="component" value="Unassembled WGS sequence"/>
</dbReference>
<accession>A0A0G1YDR0</accession>
<feature type="compositionally biased region" description="Polar residues" evidence="1">
    <location>
        <begin position="73"/>
        <end position="83"/>
    </location>
</feature>
<feature type="compositionally biased region" description="Low complexity" evidence="1">
    <location>
        <begin position="39"/>
        <end position="48"/>
    </location>
</feature>
<proteinExistence type="predicted"/>
<feature type="chain" id="PRO_5002540956" evidence="2">
    <location>
        <begin position="24"/>
        <end position="83"/>
    </location>
</feature>
<organism evidence="3 4">
    <name type="scientific">Candidatus Magasanikbacteria bacterium GW2011_GWA2_56_11</name>
    <dbReference type="NCBI Taxonomy" id="1619044"/>
    <lineage>
        <taxon>Bacteria</taxon>
        <taxon>Candidatus Magasanikiibacteriota</taxon>
    </lineage>
</organism>
<feature type="signal peptide" evidence="2">
    <location>
        <begin position="1"/>
        <end position="23"/>
    </location>
</feature>
<dbReference type="EMBL" id="LCRX01000021">
    <property type="protein sequence ID" value="KKW41381.1"/>
    <property type="molecule type" value="Genomic_DNA"/>
</dbReference>
<evidence type="ECO:0000256" key="2">
    <source>
        <dbReference type="SAM" id="SignalP"/>
    </source>
</evidence>
<keyword evidence="2" id="KW-0732">Signal</keyword>
<evidence type="ECO:0000313" key="3">
    <source>
        <dbReference type="EMBL" id="KKW41381.1"/>
    </source>
</evidence>
<gene>
    <name evidence="3" type="ORF">UY92_C0021G0015</name>
</gene>